<feature type="transmembrane region" description="Helical" evidence="12">
    <location>
        <begin position="21"/>
        <end position="40"/>
    </location>
</feature>
<feature type="modified residue" description="4-aspartylphosphate" evidence="11">
    <location>
        <position position="901"/>
    </location>
</feature>
<dbReference type="InterPro" id="IPR011006">
    <property type="entry name" value="CheY-like_superfamily"/>
</dbReference>
<dbReference type="PROSITE" id="PS51257">
    <property type="entry name" value="PROKAR_LIPOPROTEIN"/>
    <property type="match status" value="1"/>
</dbReference>
<dbReference type="InterPro" id="IPR005467">
    <property type="entry name" value="His_kinase_dom"/>
</dbReference>
<feature type="transmembrane region" description="Helical" evidence="12">
    <location>
        <begin position="143"/>
        <end position="164"/>
    </location>
</feature>
<dbReference type="SUPFAM" id="SSF55874">
    <property type="entry name" value="ATPase domain of HSP90 chaperone/DNA topoisomerase II/histidine kinase"/>
    <property type="match status" value="1"/>
</dbReference>
<keyword evidence="6 12" id="KW-0812">Transmembrane</keyword>
<evidence type="ECO:0000256" key="3">
    <source>
        <dbReference type="ARBA" id="ARBA00012438"/>
    </source>
</evidence>
<feature type="domain" description="Response regulatory" evidence="14">
    <location>
        <begin position="849"/>
        <end position="970"/>
    </location>
</feature>
<evidence type="ECO:0000256" key="4">
    <source>
        <dbReference type="ARBA" id="ARBA00022553"/>
    </source>
</evidence>
<feature type="transmembrane region" description="Helical" evidence="12">
    <location>
        <begin position="476"/>
        <end position="494"/>
    </location>
</feature>
<evidence type="ECO:0000256" key="2">
    <source>
        <dbReference type="ARBA" id="ARBA00004141"/>
    </source>
</evidence>
<dbReference type="GO" id="GO:0009927">
    <property type="term" value="F:histidine phosphotransfer kinase activity"/>
    <property type="evidence" value="ECO:0007669"/>
    <property type="project" value="TreeGrafter"/>
</dbReference>
<dbReference type="SMART" id="SM00387">
    <property type="entry name" value="HATPase_c"/>
    <property type="match status" value="1"/>
</dbReference>
<feature type="transmembrane region" description="Helical" evidence="12">
    <location>
        <begin position="361"/>
        <end position="379"/>
    </location>
</feature>
<comment type="catalytic activity">
    <reaction evidence="1">
        <text>ATP + protein L-histidine = ADP + protein N-phospho-L-histidine.</text>
        <dbReference type="EC" id="2.7.13.3"/>
    </reaction>
</comment>
<dbReference type="PRINTS" id="PR00344">
    <property type="entry name" value="BCTRLSENSOR"/>
</dbReference>
<feature type="transmembrane region" description="Helical" evidence="12">
    <location>
        <begin position="214"/>
        <end position="232"/>
    </location>
</feature>
<dbReference type="RefSeq" id="WP_093730435.1">
    <property type="nucleotide sequence ID" value="NZ_FMYW01000008.1"/>
</dbReference>
<dbReference type="CDD" id="cd17546">
    <property type="entry name" value="REC_hyHK_CKI1_RcsC-like"/>
    <property type="match status" value="1"/>
</dbReference>
<evidence type="ECO:0000256" key="7">
    <source>
        <dbReference type="ARBA" id="ARBA00022777"/>
    </source>
</evidence>
<dbReference type="EC" id="2.7.13.3" evidence="3"/>
<feature type="transmembrane region" description="Helical" evidence="12">
    <location>
        <begin position="100"/>
        <end position="123"/>
    </location>
</feature>
<dbReference type="InterPro" id="IPR036890">
    <property type="entry name" value="HATPase_C_sf"/>
</dbReference>
<feature type="transmembrane region" description="Helical" evidence="12">
    <location>
        <begin position="252"/>
        <end position="275"/>
    </location>
</feature>
<dbReference type="Pfam" id="PF00512">
    <property type="entry name" value="HisKA"/>
    <property type="match status" value="1"/>
</dbReference>
<evidence type="ECO:0000256" key="8">
    <source>
        <dbReference type="ARBA" id="ARBA00022989"/>
    </source>
</evidence>
<keyword evidence="10 12" id="KW-0472">Membrane</keyword>
<feature type="transmembrane region" description="Helical" evidence="12">
    <location>
        <begin position="385"/>
        <end position="404"/>
    </location>
</feature>
<keyword evidence="7 15" id="KW-0418">Kinase</keyword>
<feature type="transmembrane region" description="Helical" evidence="12">
    <location>
        <begin position="416"/>
        <end position="437"/>
    </location>
</feature>
<dbReference type="EMBL" id="FMYW01000008">
    <property type="protein sequence ID" value="SDC48973.1"/>
    <property type="molecule type" value="Genomic_DNA"/>
</dbReference>
<dbReference type="InterPro" id="IPR036097">
    <property type="entry name" value="HisK_dim/P_sf"/>
</dbReference>
<dbReference type="InterPro" id="IPR004358">
    <property type="entry name" value="Sig_transdc_His_kin-like_C"/>
</dbReference>
<keyword evidence="9" id="KW-0902">Two-component regulatory system</keyword>
<dbReference type="InterPro" id="IPR003661">
    <property type="entry name" value="HisK_dim/P_dom"/>
</dbReference>
<dbReference type="Pfam" id="PF00324">
    <property type="entry name" value="AA_permease"/>
    <property type="match status" value="1"/>
</dbReference>
<evidence type="ECO:0000256" key="6">
    <source>
        <dbReference type="ARBA" id="ARBA00022692"/>
    </source>
</evidence>
<organism evidence="15 16">
    <name type="scientific">Succiniclasticum ruminis</name>
    <dbReference type="NCBI Taxonomy" id="40841"/>
    <lineage>
        <taxon>Bacteria</taxon>
        <taxon>Bacillati</taxon>
        <taxon>Bacillota</taxon>
        <taxon>Negativicutes</taxon>
        <taxon>Acidaminococcales</taxon>
        <taxon>Acidaminococcaceae</taxon>
        <taxon>Succiniclasticum</taxon>
    </lineage>
</organism>
<evidence type="ECO:0000256" key="1">
    <source>
        <dbReference type="ARBA" id="ARBA00000085"/>
    </source>
</evidence>
<name>A0A1G6M0C1_9FIRM</name>
<feature type="transmembrane region" description="Helical" evidence="12">
    <location>
        <begin position="176"/>
        <end position="194"/>
    </location>
</feature>
<dbReference type="AlphaFoldDB" id="A0A1G6M0C1"/>
<keyword evidence="4 11" id="KW-0597">Phosphoprotein</keyword>
<feature type="transmembrane region" description="Helical" evidence="12">
    <location>
        <begin position="443"/>
        <end position="464"/>
    </location>
</feature>
<protein>
    <recommendedName>
        <fullName evidence="3">histidine kinase</fullName>
        <ecNumber evidence="3">2.7.13.3</ecNumber>
    </recommendedName>
</protein>
<evidence type="ECO:0000256" key="12">
    <source>
        <dbReference type="SAM" id="Phobius"/>
    </source>
</evidence>
<evidence type="ECO:0000313" key="15">
    <source>
        <dbReference type="EMBL" id="SDC48973.1"/>
    </source>
</evidence>
<dbReference type="SMART" id="SM00448">
    <property type="entry name" value="REC"/>
    <property type="match status" value="1"/>
</dbReference>
<dbReference type="PROSITE" id="PS50110">
    <property type="entry name" value="RESPONSE_REGULATORY"/>
    <property type="match status" value="1"/>
</dbReference>
<dbReference type="SMART" id="SM00388">
    <property type="entry name" value="HisKA"/>
    <property type="match status" value="1"/>
</dbReference>
<feature type="transmembrane region" description="Helical" evidence="12">
    <location>
        <begin position="314"/>
        <end position="341"/>
    </location>
</feature>
<dbReference type="Gene3D" id="1.10.287.130">
    <property type="match status" value="1"/>
</dbReference>
<dbReference type="SUPFAM" id="SSF52172">
    <property type="entry name" value="CheY-like"/>
    <property type="match status" value="1"/>
</dbReference>
<keyword evidence="8 12" id="KW-1133">Transmembrane helix</keyword>
<accession>A0A1G6M0C1</accession>
<evidence type="ECO:0000313" key="16">
    <source>
        <dbReference type="Proteomes" id="UP000198943"/>
    </source>
</evidence>
<dbReference type="Gene3D" id="3.40.50.2300">
    <property type="match status" value="1"/>
</dbReference>
<dbReference type="PANTHER" id="PTHR43047:SF72">
    <property type="entry name" value="OSMOSENSING HISTIDINE PROTEIN KINASE SLN1"/>
    <property type="match status" value="1"/>
</dbReference>
<dbReference type="InterPro" id="IPR001789">
    <property type="entry name" value="Sig_transdc_resp-reg_receiver"/>
</dbReference>
<dbReference type="InterPro" id="IPR004841">
    <property type="entry name" value="AA-permease/SLC12A_dom"/>
</dbReference>
<dbReference type="OrthoDB" id="9790669at2"/>
<dbReference type="Proteomes" id="UP000198943">
    <property type="component" value="Unassembled WGS sequence"/>
</dbReference>
<comment type="subcellular location">
    <subcellularLocation>
        <location evidence="2">Membrane</location>
        <topology evidence="2">Multi-pass membrane protein</topology>
    </subcellularLocation>
</comment>
<evidence type="ECO:0000256" key="9">
    <source>
        <dbReference type="ARBA" id="ARBA00023012"/>
    </source>
</evidence>
<feature type="transmembrane region" description="Helical" evidence="12">
    <location>
        <begin position="52"/>
        <end position="74"/>
    </location>
</feature>
<evidence type="ECO:0000259" key="14">
    <source>
        <dbReference type="PROSITE" id="PS50110"/>
    </source>
</evidence>
<dbReference type="Pfam" id="PF02518">
    <property type="entry name" value="HATPase_c"/>
    <property type="match status" value="1"/>
</dbReference>
<feature type="transmembrane region" description="Helical" evidence="12">
    <location>
        <begin position="552"/>
        <end position="574"/>
    </location>
</feature>
<evidence type="ECO:0000259" key="13">
    <source>
        <dbReference type="PROSITE" id="PS50109"/>
    </source>
</evidence>
<dbReference type="Gene3D" id="1.20.1740.10">
    <property type="entry name" value="Amino acid/polyamine transporter I"/>
    <property type="match status" value="1"/>
</dbReference>
<keyword evidence="5" id="KW-0808">Transferase</keyword>
<proteinExistence type="predicted"/>
<dbReference type="Pfam" id="PF00072">
    <property type="entry name" value="Response_reg"/>
    <property type="match status" value="1"/>
</dbReference>
<gene>
    <name evidence="15" type="ORF">SAMN04487864_108116</name>
</gene>
<evidence type="ECO:0000256" key="11">
    <source>
        <dbReference type="PROSITE-ProRule" id="PRU00169"/>
    </source>
</evidence>
<sequence length="971" mass="107427">MTAREANQPKNQVGLNRYLSPLGAWALAFGCAVGWGAFVMPGNLFLPEAGPLGTVLAMLIGAAIMILIGVNYYYMMQRYPDAGGAFTYTKKELGYDHGFLSAWFLMLTYVSIIWANATALALLGRRLLQGALQFGFHYTVAGYDVYFGEVLLSMAALALMGLVCLGGGKLTERVQIIMAVILFAGVCIGFGAAMSRYGGNLGHFEPAFSPKNSPLAGTLEIIALAPWAFVGFESVSHSAAEFRFPVKKTLSVLVAAVITAALAYIMTTILAASVLPELAHTTWYAYVINLKSMFGMKSLPTFFAVQSLLGESGLLLIGVTVLGAIFTGILGNCVAASRLLYSMAEDRMLPRWFGRLNGNGVPRNAVLFIMALSCLIPFFGRTAVAWIVDVTTIGATIVYGYTCYTAYLCAKRENSLTYKITGLTGMVVAILFSVYLFDDSLSVESYLMFVLWSVLGSLLFLVLLRNDREARLGKATQVWLWLVSLITIASTIWVRQEFQIAAEHAMETINLFNTTKLRSFGVVMDFQQWQEYRDFFSNEIRVDLIATLNRNMVLFFFMTLIVMLILFMVFRLILDRERETEWKKLEAERSTQAKSTFLSNMSHDIRTPMNAIIGYTMLARKEDNLSPKTAEYLTKIETSSQHLLALINDVLDMSRIESGKIDLEPKKTNLVKTMNEVHDMFLTQMETKGLHYTVSAVDITNKTVMCDVSRLNRILLNLISNAYKFTPQGGNIGVTLRQTGADAETGFYELRVKDTGMGMSREFAARVFEAYERERTTAVDNIQGTGLGMAITKSLVNLMGGTIAVETEQGKGTEFIIRVGFPLAAEEPEAETDEESKVVKQQADFRNKRMLLVEDNVINREIAQMILMELGFKVETAEDGKIGLDKVAASAPGYYDGVLMDIQMPVMNGYESTKAIRALPDPELSRIPIIAMTANAFAEDIQHVLDVGMNGHIAKPINIPDMVATLRECLK</sequence>
<dbReference type="GO" id="GO:0005886">
    <property type="term" value="C:plasma membrane"/>
    <property type="evidence" value="ECO:0007669"/>
    <property type="project" value="TreeGrafter"/>
</dbReference>
<dbReference type="PANTHER" id="PTHR43047">
    <property type="entry name" value="TWO-COMPONENT HISTIDINE PROTEIN KINASE"/>
    <property type="match status" value="1"/>
</dbReference>
<reference evidence="16" key="1">
    <citation type="submission" date="2016-10" db="EMBL/GenBank/DDBJ databases">
        <authorList>
            <person name="Varghese N."/>
            <person name="Submissions S."/>
        </authorList>
    </citation>
    <scope>NUCLEOTIDE SEQUENCE [LARGE SCALE GENOMIC DNA]</scope>
    <source>
        <strain evidence="16">DSM 11005</strain>
    </source>
</reference>
<dbReference type="Gene3D" id="3.30.565.10">
    <property type="entry name" value="Histidine kinase-like ATPase, C-terminal domain"/>
    <property type="match status" value="1"/>
</dbReference>
<evidence type="ECO:0000256" key="5">
    <source>
        <dbReference type="ARBA" id="ARBA00022679"/>
    </source>
</evidence>
<evidence type="ECO:0000256" key="10">
    <source>
        <dbReference type="ARBA" id="ARBA00023136"/>
    </source>
</evidence>
<dbReference type="CDD" id="cd00082">
    <property type="entry name" value="HisKA"/>
    <property type="match status" value="1"/>
</dbReference>
<dbReference type="GO" id="GO:0000155">
    <property type="term" value="F:phosphorelay sensor kinase activity"/>
    <property type="evidence" value="ECO:0007669"/>
    <property type="project" value="InterPro"/>
</dbReference>
<dbReference type="GO" id="GO:0055085">
    <property type="term" value="P:transmembrane transport"/>
    <property type="evidence" value="ECO:0007669"/>
    <property type="project" value="InterPro"/>
</dbReference>
<dbReference type="InterPro" id="IPR003594">
    <property type="entry name" value="HATPase_dom"/>
</dbReference>
<feature type="domain" description="Histidine kinase" evidence="13">
    <location>
        <begin position="600"/>
        <end position="823"/>
    </location>
</feature>
<keyword evidence="16" id="KW-1185">Reference proteome</keyword>
<dbReference type="SUPFAM" id="SSF47384">
    <property type="entry name" value="Homodimeric domain of signal transducing histidine kinase"/>
    <property type="match status" value="1"/>
</dbReference>
<dbReference type="PROSITE" id="PS50109">
    <property type="entry name" value="HIS_KIN"/>
    <property type="match status" value="1"/>
</dbReference>